<reference evidence="2" key="1">
    <citation type="journal article" date="2014" name="Science">
        <title>Ancient hybridizations among the ancestral genomes of bread wheat.</title>
        <authorList>
            <consortium name="International Wheat Genome Sequencing Consortium,"/>
            <person name="Marcussen T."/>
            <person name="Sandve S.R."/>
            <person name="Heier L."/>
            <person name="Spannagl M."/>
            <person name="Pfeifer M."/>
            <person name="Jakobsen K.S."/>
            <person name="Wulff B.B."/>
            <person name="Steuernagel B."/>
            <person name="Mayer K.F."/>
            <person name="Olsen O.A."/>
        </authorList>
    </citation>
    <scope>NUCLEOTIDE SEQUENCE [LARGE SCALE GENOMIC DNA]</scope>
    <source>
        <strain evidence="2">cv. AL8/78</strain>
    </source>
</reference>
<reference evidence="1" key="5">
    <citation type="journal article" date="2021" name="G3 (Bethesda)">
        <title>Aegilops tauschii genome assembly Aet v5.0 features greater sequence contiguity and improved annotation.</title>
        <authorList>
            <person name="Wang L."/>
            <person name="Zhu T."/>
            <person name="Rodriguez J.C."/>
            <person name="Deal K.R."/>
            <person name="Dubcovsky J."/>
            <person name="McGuire P.E."/>
            <person name="Lux T."/>
            <person name="Spannagl M."/>
            <person name="Mayer K.F.X."/>
            <person name="Baldrich P."/>
            <person name="Meyers B.C."/>
            <person name="Huo N."/>
            <person name="Gu Y.Q."/>
            <person name="Zhou H."/>
            <person name="Devos K.M."/>
            <person name="Bennetzen J.L."/>
            <person name="Unver T."/>
            <person name="Budak H."/>
            <person name="Gulick P.J."/>
            <person name="Galiba G."/>
            <person name="Kalapos B."/>
            <person name="Nelson D.R."/>
            <person name="Li P."/>
            <person name="You F.M."/>
            <person name="Luo M.C."/>
            <person name="Dvorak J."/>
        </authorList>
    </citation>
    <scope>NUCLEOTIDE SEQUENCE [LARGE SCALE GENOMIC DNA]</scope>
    <source>
        <strain evidence="1">cv. AL8/78</strain>
    </source>
</reference>
<protein>
    <submittedName>
        <fullName evidence="1">Uncharacterized protein</fullName>
    </submittedName>
</protein>
<reference evidence="2" key="2">
    <citation type="journal article" date="2017" name="Nat. Plants">
        <title>The Aegilops tauschii genome reveals multiple impacts of transposons.</title>
        <authorList>
            <person name="Zhao G."/>
            <person name="Zou C."/>
            <person name="Li K."/>
            <person name="Wang K."/>
            <person name="Li T."/>
            <person name="Gao L."/>
            <person name="Zhang X."/>
            <person name="Wang H."/>
            <person name="Yang Z."/>
            <person name="Liu X."/>
            <person name="Jiang W."/>
            <person name="Mao L."/>
            <person name="Kong X."/>
            <person name="Jiao Y."/>
            <person name="Jia J."/>
        </authorList>
    </citation>
    <scope>NUCLEOTIDE SEQUENCE [LARGE SCALE GENOMIC DNA]</scope>
    <source>
        <strain evidence="2">cv. AL8/78</strain>
    </source>
</reference>
<reference evidence="1" key="3">
    <citation type="journal article" date="2017" name="Nature">
        <title>Genome sequence of the progenitor of the wheat D genome Aegilops tauschii.</title>
        <authorList>
            <person name="Luo M.C."/>
            <person name="Gu Y.Q."/>
            <person name="Puiu D."/>
            <person name="Wang H."/>
            <person name="Twardziok S.O."/>
            <person name="Deal K.R."/>
            <person name="Huo N."/>
            <person name="Zhu T."/>
            <person name="Wang L."/>
            <person name="Wang Y."/>
            <person name="McGuire P.E."/>
            <person name="Liu S."/>
            <person name="Long H."/>
            <person name="Ramasamy R.K."/>
            <person name="Rodriguez J.C."/>
            <person name="Van S.L."/>
            <person name="Yuan L."/>
            <person name="Wang Z."/>
            <person name="Xia Z."/>
            <person name="Xiao L."/>
            <person name="Anderson O.D."/>
            <person name="Ouyang S."/>
            <person name="Liang Y."/>
            <person name="Zimin A.V."/>
            <person name="Pertea G."/>
            <person name="Qi P."/>
            <person name="Bennetzen J.L."/>
            <person name="Dai X."/>
            <person name="Dawson M.W."/>
            <person name="Muller H.G."/>
            <person name="Kugler K."/>
            <person name="Rivarola-Duarte L."/>
            <person name="Spannagl M."/>
            <person name="Mayer K.F.X."/>
            <person name="Lu F.H."/>
            <person name="Bevan M.W."/>
            <person name="Leroy P."/>
            <person name="Li P."/>
            <person name="You F.M."/>
            <person name="Sun Q."/>
            <person name="Liu Z."/>
            <person name="Lyons E."/>
            <person name="Wicker T."/>
            <person name="Salzberg S.L."/>
            <person name="Devos K.M."/>
            <person name="Dvorak J."/>
        </authorList>
    </citation>
    <scope>NUCLEOTIDE SEQUENCE [LARGE SCALE GENOMIC DNA]</scope>
    <source>
        <strain evidence="1">cv. AL8/78</strain>
    </source>
</reference>
<name>A0A453IXZ8_AEGTS</name>
<evidence type="ECO:0000313" key="2">
    <source>
        <dbReference type="Proteomes" id="UP000015105"/>
    </source>
</evidence>
<reference evidence="1" key="4">
    <citation type="submission" date="2019-03" db="UniProtKB">
        <authorList>
            <consortium name="EnsemblPlants"/>
        </authorList>
    </citation>
    <scope>IDENTIFICATION</scope>
</reference>
<sequence length="51" mass="6066">MMFTSRCVAMRLSSMLIAQVSSRRLSRYPDSEEMHIQKPRALCKIWLLHAW</sequence>
<dbReference type="Gramene" id="AET4Gv20722600.3">
    <property type="protein sequence ID" value="AET4Gv20722600.3"/>
    <property type="gene ID" value="AET4Gv20722600"/>
</dbReference>
<dbReference type="Proteomes" id="UP000015105">
    <property type="component" value="Chromosome 4D"/>
</dbReference>
<dbReference type="EnsemblPlants" id="AET4Gv20722600.3">
    <property type="protein sequence ID" value="AET4Gv20722600.3"/>
    <property type="gene ID" value="AET4Gv20722600"/>
</dbReference>
<evidence type="ECO:0000313" key="1">
    <source>
        <dbReference type="EnsemblPlants" id="AET4Gv20722600.3"/>
    </source>
</evidence>
<keyword evidence="2" id="KW-1185">Reference proteome</keyword>
<organism evidence="1 2">
    <name type="scientific">Aegilops tauschii subsp. strangulata</name>
    <name type="common">Goatgrass</name>
    <dbReference type="NCBI Taxonomy" id="200361"/>
    <lineage>
        <taxon>Eukaryota</taxon>
        <taxon>Viridiplantae</taxon>
        <taxon>Streptophyta</taxon>
        <taxon>Embryophyta</taxon>
        <taxon>Tracheophyta</taxon>
        <taxon>Spermatophyta</taxon>
        <taxon>Magnoliopsida</taxon>
        <taxon>Liliopsida</taxon>
        <taxon>Poales</taxon>
        <taxon>Poaceae</taxon>
        <taxon>BOP clade</taxon>
        <taxon>Pooideae</taxon>
        <taxon>Triticodae</taxon>
        <taxon>Triticeae</taxon>
        <taxon>Triticinae</taxon>
        <taxon>Aegilops</taxon>
    </lineage>
</organism>
<proteinExistence type="predicted"/>
<dbReference type="AlphaFoldDB" id="A0A453IXZ8"/>
<accession>A0A453IXZ8</accession>